<dbReference type="InterPro" id="IPR001626">
    <property type="entry name" value="ABC_TroCD"/>
</dbReference>
<evidence type="ECO:0000256" key="2">
    <source>
        <dbReference type="ARBA" id="ARBA00008034"/>
    </source>
</evidence>
<keyword evidence="4 8" id="KW-1133">Transmembrane helix</keyword>
<feature type="transmembrane region" description="Helical" evidence="8">
    <location>
        <begin position="222"/>
        <end position="243"/>
    </location>
</feature>
<feature type="transmembrane region" description="Helical" evidence="8">
    <location>
        <begin position="15"/>
        <end position="39"/>
    </location>
</feature>
<keyword evidence="6" id="KW-0813">Transport</keyword>
<protein>
    <submittedName>
        <fullName evidence="9">Metal ABC transporter permease</fullName>
    </submittedName>
</protein>
<accession>A0ABY3PTD5</accession>
<evidence type="ECO:0000256" key="8">
    <source>
        <dbReference type="SAM" id="Phobius"/>
    </source>
</evidence>
<keyword evidence="3 6" id="KW-0812">Transmembrane</keyword>
<evidence type="ECO:0000256" key="5">
    <source>
        <dbReference type="ARBA" id="ARBA00023136"/>
    </source>
</evidence>
<dbReference type="Pfam" id="PF00950">
    <property type="entry name" value="ABC-3"/>
    <property type="match status" value="1"/>
</dbReference>
<dbReference type="InterPro" id="IPR037294">
    <property type="entry name" value="ABC_BtuC-like"/>
</dbReference>
<evidence type="ECO:0000256" key="6">
    <source>
        <dbReference type="RuleBase" id="RU003943"/>
    </source>
</evidence>
<dbReference type="CDD" id="cd06550">
    <property type="entry name" value="TM_ABC_iron-siderophores_like"/>
    <property type="match status" value="1"/>
</dbReference>
<feature type="region of interest" description="Disordered" evidence="7">
    <location>
        <begin position="299"/>
        <end position="321"/>
    </location>
</feature>
<dbReference type="Proteomes" id="UP001054846">
    <property type="component" value="Chromosome"/>
</dbReference>
<dbReference type="Gene3D" id="1.10.3470.10">
    <property type="entry name" value="ABC transporter involved in vitamin B12 uptake, BtuC"/>
    <property type="match status" value="1"/>
</dbReference>
<organism evidence="9 10">
    <name type="scientific">Gloeobacter morelensis MG652769</name>
    <dbReference type="NCBI Taxonomy" id="2781736"/>
    <lineage>
        <taxon>Bacteria</taxon>
        <taxon>Bacillati</taxon>
        <taxon>Cyanobacteriota</taxon>
        <taxon>Cyanophyceae</taxon>
        <taxon>Gloeobacterales</taxon>
        <taxon>Gloeobacteraceae</taxon>
        <taxon>Gloeobacter</taxon>
        <taxon>Gloeobacter morelensis</taxon>
    </lineage>
</organism>
<proteinExistence type="inferred from homology"/>
<feature type="transmembrane region" description="Helical" evidence="8">
    <location>
        <begin position="127"/>
        <end position="157"/>
    </location>
</feature>
<sequence>MGFVNLWVEPLGYEFMVRALISAVLVGSLCAVMGSYLVVRRLSLLGLVVSNSVVPGIAVAFLLYVNIFVGGFISGILATVGLGWLQGKTRIKEDAAMGVVLSTFFGLGILLITKIQTERKVNLNNFLFGNILGINTSDLITSAGIAVLVLLAVWALYKEFLLLSFDAQWAEAAGLPTRALHYAMMALTALTVVASMQAVGVALTIALMVIPAATAYLLTNRLATMMGLSVGLGVTSSVVGLYLSYYLNLSSGPTITLVSGLLFAAVVLAGPLLIKVPTGSFLGRLKGMVVLEGASGALQPPEPVTPAPQPEGPAAATKPAMRIVRDSDGRLSLQPDQPSGVER</sequence>
<evidence type="ECO:0000313" key="9">
    <source>
        <dbReference type="EMBL" id="UFP97010.1"/>
    </source>
</evidence>
<evidence type="ECO:0000256" key="3">
    <source>
        <dbReference type="ARBA" id="ARBA00022692"/>
    </source>
</evidence>
<feature type="compositionally biased region" description="Pro residues" evidence="7">
    <location>
        <begin position="300"/>
        <end position="311"/>
    </location>
</feature>
<keyword evidence="10" id="KW-1185">Reference proteome</keyword>
<gene>
    <name evidence="9" type="ORF">ISF26_14585</name>
</gene>
<evidence type="ECO:0000313" key="10">
    <source>
        <dbReference type="Proteomes" id="UP001054846"/>
    </source>
</evidence>
<dbReference type="PANTHER" id="PTHR30477">
    <property type="entry name" value="ABC-TRANSPORTER METAL-BINDING PROTEIN"/>
    <property type="match status" value="1"/>
</dbReference>
<comment type="subcellular location">
    <subcellularLocation>
        <location evidence="6">Cell membrane</location>
        <topology evidence="6">Multi-pass membrane protein</topology>
    </subcellularLocation>
    <subcellularLocation>
        <location evidence="1">Membrane</location>
        <topology evidence="1">Multi-pass membrane protein</topology>
    </subcellularLocation>
</comment>
<feature type="transmembrane region" description="Helical" evidence="8">
    <location>
        <begin position="182"/>
        <end position="210"/>
    </location>
</feature>
<comment type="similarity">
    <text evidence="2 6">Belongs to the ABC-3 integral membrane protein family.</text>
</comment>
<keyword evidence="5 8" id="KW-0472">Membrane</keyword>
<name>A0ABY3PTD5_9CYAN</name>
<feature type="transmembrane region" description="Helical" evidence="8">
    <location>
        <begin position="96"/>
        <end position="115"/>
    </location>
</feature>
<dbReference type="PANTHER" id="PTHR30477:SF13">
    <property type="entry name" value="IRON TRANSPORT SYSTEM MEMBRANE PROTEIN HI_0360-RELATED"/>
    <property type="match status" value="1"/>
</dbReference>
<evidence type="ECO:0000256" key="4">
    <source>
        <dbReference type="ARBA" id="ARBA00022989"/>
    </source>
</evidence>
<dbReference type="SUPFAM" id="SSF81345">
    <property type="entry name" value="ABC transporter involved in vitamin B12 uptake, BtuC"/>
    <property type="match status" value="1"/>
</dbReference>
<reference evidence="9 10" key="1">
    <citation type="journal article" date="2021" name="Genome Biol. Evol.">
        <title>Complete Genome Sequencing of a Novel Gloeobacter Species from a Waterfall Cave in Mexico.</title>
        <authorList>
            <person name="Saw J.H."/>
            <person name="Cardona T."/>
            <person name="Montejano G."/>
        </authorList>
    </citation>
    <scope>NUCLEOTIDE SEQUENCE [LARGE SCALE GENOMIC DNA]</scope>
    <source>
        <strain evidence="9">MG652769</strain>
    </source>
</reference>
<evidence type="ECO:0000256" key="7">
    <source>
        <dbReference type="SAM" id="MobiDB-lite"/>
    </source>
</evidence>
<feature type="transmembrane region" description="Helical" evidence="8">
    <location>
        <begin position="255"/>
        <end position="274"/>
    </location>
</feature>
<dbReference type="EMBL" id="CP063845">
    <property type="protein sequence ID" value="UFP97010.1"/>
    <property type="molecule type" value="Genomic_DNA"/>
</dbReference>
<evidence type="ECO:0000256" key="1">
    <source>
        <dbReference type="ARBA" id="ARBA00004141"/>
    </source>
</evidence>
<feature type="transmembrane region" description="Helical" evidence="8">
    <location>
        <begin position="59"/>
        <end position="84"/>
    </location>
</feature>